<protein>
    <submittedName>
        <fullName evidence="1">Uncharacterized protein</fullName>
    </submittedName>
</protein>
<organism evidence="1 2">
    <name type="scientific">Linum tenue</name>
    <dbReference type="NCBI Taxonomy" id="586396"/>
    <lineage>
        <taxon>Eukaryota</taxon>
        <taxon>Viridiplantae</taxon>
        <taxon>Streptophyta</taxon>
        <taxon>Embryophyta</taxon>
        <taxon>Tracheophyta</taxon>
        <taxon>Spermatophyta</taxon>
        <taxon>Magnoliopsida</taxon>
        <taxon>eudicotyledons</taxon>
        <taxon>Gunneridae</taxon>
        <taxon>Pentapetalae</taxon>
        <taxon>rosids</taxon>
        <taxon>fabids</taxon>
        <taxon>Malpighiales</taxon>
        <taxon>Linaceae</taxon>
        <taxon>Linum</taxon>
    </lineage>
</organism>
<dbReference type="Proteomes" id="UP001154282">
    <property type="component" value="Unassembled WGS sequence"/>
</dbReference>
<proteinExistence type="predicted"/>
<evidence type="ECO:0000313" key="1">
    <source>
        <dbReference type="EMBL" id="CAI0393758.1"/>
    </source>
</evidence>
<dbReference type="EMBL" id="CAMGYJ010000003">
    <property type="protein sequence ID" value="CAI0393758.1"/>
    <property type="molecule type" value="Genomic_DNA"/>
</dbReference>
<evidence type="ECO:0000313" key="2">
    <source>
        <dbReference type="Proteomes" id="UP001154282"/>
    </source>
</evidence>
<gene>
    <name evidence="1" type="ORF">LITE_LOCUS8065</name>
</gene>
<accession>A0AAV0IAJ8</accession>
<dbReference type="AlphaFoldDB" id="A0AAV0IAJ8"/>
<keyword evidence="2" id="KW-1185">Reference proteome</keyword>
<comment type="caution">
    <text evidence="1">The sequence shown here is derived from an EMBL/GenBank/DDBJ whole genome shotgun (WGS) entry which is preliminary data.</text>
</comment>
<name>A0AAV0IAJ8_9ROSI</name>
<sequence length="50" mass="6020">MQQREELLEMQMAECCAPSLRTWGRELSLEMRWRGWYVDFKIPGRWGSGN</sequence>
<reference evidence="1" key="1">
    <citation type="submission" date="2022-08" db="EMBL/GenBank/DDBJ databases">
        <authorList>
            <person name="Gutierrez-Valencia J."/>
        </authorList>
    </citation>
    <scope>NUCLEOTIDE SEQUENCE</scope>
</reference>